<dbReference type="Proteomes" id="UP000703315">
    <property type="component" value="Unassembled WGS sequence"/>
</dbReference>
<gene>
    <name evidence="2" type="ORF">K8V32_03085</name>
</gene>
<evidence type="ECO:0000313" key="2">
    <source>
        <dbReference type="EMBL" id="HJF13775.1"/>
    </source>
</evidence>
<accession>A0A921K6L6</accession>
<sequence>MVSFPRWPVASFVAMGIAVGMWGGQRALGRTNDQVVFGIVVVLATTGAALSVVNGIAQLV</sequence>
<keyword evidence="1" id="KW-0812">Transmembrane</keyword>
<keyword evidence="1" id="KW-1133">Transmembrane helix</keyword>
<dbReference type="RefSeq" id="WP_303902712.1">
    <property type="nucleotide sequence ID" value="NZ_DYXC01000038.1"/>
</dbReference>
<organism evidence="2 3">
    <name type="scientific">Enteractinococcus helveticum</name>
    <dbReference type="NCBI Taxonomy" id="1837282"/>
    <lineage>
        <taxon>Bacteria</taxon>
        <taxon>Bacillati</taxon>
        <taxon>Actinomycetota</taxon>
        <taxon>Actinomycetes</taxon>
        <taxon>Micrococcales</taxon>
        <taxon>Micrococcaceae</taxon>
    </lineage>
</organism>
<reference evidence="2" key="2">
    <citation type="submission" date="2021-09" db="EMBL/GenBank/DDBJ databases">
        <authorList>
            <person name="Gilroy R."/>
        </authorList>
    </citation>
    <scope>NUCLEOTIDE SEQUENCE</scope>
    <source>
        <strain evidence="2">ChiHjej13B12-14962</strain>
    </source>
</reference>
<dbReference type="AlphaFoldDB" id="A0A921K6L6"/>
<reference evidence="2" key="1">
    <citation type="journal article" date="2021" name="PeerJ">
        <title>Extensive microbial diversity within the chicken gut microbiome revealed by metagenomics and culture.</title>
        <authorList>
            <person name="Gilroy R."/>
            <person name="Ravi A."/>
            <person name="Getino M."/>
            <person name="Pursley I."/>
            <person name="Horton D.L."/>
            <person name="Alikhan N.F."/>
            <person name="Baker D."/>
            <person name="Gharbi K."/>
            <person name="Hall N."/>
            <person name="Watson M."/>
            <person name="Adriaenssens E.M."/>
            <person name="Foster-Nyarko E."/>
            <person name="Jarju S."/>
            <person name="Secka A."/>
            <person name="Antonio M."/>
            <person name="Oren A."/>
            <person name="Chaudhuri R.R."/>
            <person name="La Ragione R."/>
            <person name="Hildebrand F."/>
            <person name="Pallen M.J."/>
        </authorList>
    </citation>
    <scope>NUCLEOTIDE SEQUENCE</scope>
    <source>
        <strain evidence="2">ChiHjej13B12-14962</strain>
    </source>
</reference>
<comment type="caution">
    <text evidence="2">The sequence shown here is derived from an EMBL/GenBank/DDBJ whole genome shotgun (WGS) entry which is preliminary data.</text>
</comment>
<proteinExistence type="predicted"/>
<feature type="transmembrane region" description="Helical" evidence="1">
    <location>
        <begin position="35"/>
        <end position="57"/>
    </location>
</feature>
<keyword evidence="1" id="KW-0472">Membrane</keyword>
<evidence type="ECO:0000256" key="1">
    <source>
        <dbReference type="SAM" id="Phobius"/>
    </source>
</evidence>
<feature type="transmembrane region" description="Helical" evidence="1">
    <location>
        <begin position="6"/>
        <end position="23"/>
    </location>
</feature>
<protein>
    <submittedName>
        <fullName evidence="2">Uncharacterized protein</fullName>
    </submittedName>
</protein>
<dbReference type="EMBL" id="DYXC01000038">
    <property type="protein sequence ID" value="HJF13775.1"/>
    <property type="molecule type" value="Genomic_DNA"/>
</dbReference>
<name>A0A921K6L6_9MICC</name>
<evidence type="ECO:0000313" key="3">
    <source>
        <dbReference type="Proteomes" id="UP000703315"/>
    </source>
</evidence>